<comment type="caution">
    <text evidence="2">The sequence shown here is derived from an EMBL/GenBank/DDBJ whole genome shotgun (WGS) entry which is preliminary data.</text>
</comment>
<feature type="region of interest" description="Disordered" evidence="1">
    <location>
        <begin position="1"/>
        <end position="21"/>
    </location>
</feature>
<proteinExistence type="predicted"/>
<evidence type="ECO:0000313" key="3">
    <source>
        <dbReference type="Proteomes" id="UP001154282"/>
    </source>
</evidence>
<name>A0AAV0LDU9_9ROSI</name>
<feature type="compositionally biased region" description="Low complexity" evidence="1">
    <location>
        <begin position="1"/>
        <end position="19"/>
    </location>
</feature>
<evidence type="ECO:0000313" key="2">
    <source>
        <dbReference type="EMBL" id="CAI0432563.1"/>
    </source>
</evidence>
<protein>
    <submittedName>
        <fullName evidence="2">Uncharacterized protein</fullName>
    </submittedName>
</protein>
<organism evidence="2 3">
    <name type="scientific">Linum tenue</name>
    <dbReference type="NCBI Taxonomy" id="586396"/>
    <lineage>
        <taxon>Eukaryota</taxon>
        <taxon>Viridiplantae</taxon>
        <taxon>Streptophyta</taxon>
        <taxon>Embryophyta</taxon>
        <taxon>Tracheophyta</taxon>
        <taxon>Spermatophyta</taxon>
        <taxon>Magnoliopsida</taxon>
        <taxon>eudicotyledons</taxon>
        <taxon>Gunneridae</taxon>
        <taxon>Pentapetalae</taxon>
        <taxon>rosids</taxon>
        <taxon>fabids</taxon>
        <taxon>Malpighiales</taxon>
        <taxon>Linaceae</taxon>
        <taxon>Linum</taxon>
    </lineage>
</organism>
<dbReference type="Proteomes" id="UP001154282">
    <property type="component" value="Unassembled WGS sequence"/>
</dbReference>
<accession>A0AAV0LDU9</accession>
<dbReference type="AlphaFoldDB" id="A0AAV0LDU9"/>
<reference evidence="2" key="1">
    <citation type="submission" date="2022-08" db="EMBL/GenBank/DDBJ databases">
        <authorList>
            <person name="Gutierrez-Valencia J."/>
        </authorList>
    </citation>
    <scope>NUCLEOTIDE SEQUENCE</scope>
</reference>
<keyword evidence="3" id="KW-1185">Reference proteome</keyword>
<feature type="non-terminal residue" evidence="2">
    <location>
        <position position="1"/>
    </location>
</feature>
<gene>
    <name evidence="2" type="ORF">LITE_LOCUS23499</name>
</gene>
<evidence type="ECO:0000256" key="1">
    <source>
        <dbReference type="SAM" id="MobiDB-lite"/>
    </source>
</evidence>
<dbReference type="EMBL" id="CAMGYJ010000006">
    <property type="protein sequence ID" value="CAI0432563.1"/>
    <property type="molecule type" value="Genomic_DNA"/>
</dbReference>
<sequence>PPLSPLFSRPSSHSLSSHLPPLPEIKQNETLAESKHVAALPLRLSSFFPFPLPLRRRRRGGRWNSLATLLSLVSLSYSLFLPSNRNQSNFETILLFSCRR</sequence>